<feature type="domain" description="Fe2OG dioxygenase" evidence="6">
    <location>
        <begin position="179"/>
        <end position="284"/>
    </location>
</feature>
<keyword evidence="8" id="KW-1185">Reference proteome</keyword>
<gene>
    <name evidence="7" type="ORF">MSZNOR_2049</name>
</gene>
<dbReference type="InterPro" id="IPR044861">
    <property type="entry name" value="IPNS-like_FE2OG_OXY"/>
</dbReference>
<evidence type="ECO:0000256" key="5">
    <source>
        <dbReference type="RuleBase" id="RU003682"/>
    </source>
</evidence>
<dbReference type="Pfam" id="PF14226">
    <property type="entry name" value="DIOX_N"/>
    <property type="match status" value="1"/>
</dbReference>
<reference evidence="7 8" key="1">
    <citation type="submission" date="2023-03" db="EMBL/GenBank/DDBJ databases">
        <authorList>
            <person name="Pearce D."/>
        </authorList>
    </citation>
    <scope>NUCLEOTIDE SEQUENCE [LARGE SCALE GENOMIC DNA]</scope>
    <source>
        <strain evidence="7">Msz</strain>
    </source>
</reference>
<keyword evidence="2 5" id="KW-0479">Metal-binding</keyword>
<evidence type="ECO:0000313" key="7">
    <source>
        <dbReference type="EMBL" id="CAI8825745.1"/>
    </source>
</evidence>
<dbReference type="Gene3D" id="2.60.120.330">
    <property type="entry name" value="B-lactam Antibiotic, Isopenicillin N Synthase, Chain"/>
    <property type="match status" value="1"/>
</dbReference>
<dbReference type="PRINTS" id="PR00682">
    <property type="entry name" value="IPNSYNTHASE"/>
</dbReference>
<sequence>MNHAKATEESVSTLPIIDVHPLVTGAGDRNAVAAEIRRACLDTGFFYIKGHGVDEALQERLERLSRQFFEQDLETKLELRMERAGRAWRGYFPVGDELTSGKPDLKEGLYFGAELGPDDPRVRAGVPLHGANLFPNNLPGFRETVLAYMAAMTQLGHALMEGIALSLGLEGSYFADRYTADPLILFRIFHYPPQPSGPDASSVWGVGEHTDYGLLTILKQDDAGGLEVKSKSGWIGAPPIPGTFVCNIGDMLDRMTGGHYKSTPHRVRNLSGRSRLSFPFFFDPNFNAEVKRIESPELEEVVDDWETRWDRSSVHAFSGTYGEYLLNKVGKVFPALKQTVI</sequence>
<dbReference type="PANTHER" id="PTHR10209:SF881">
    <property type="entry name" value="FI07970P-RELATED"/>
    <property type="match status" value="1"/>
</dbReference>
<evidence type="ECO:0000313" key="8">
    <source>
        <dbReference type="Proteomes" id="UP001162030"/>
    </source>
</evidence>
<evidence type="ECO:0000256" key="4">
    <source>
        <dbReference type="ARBA" id="ARBA00023004"/>
    </source>
</evidence>
<dbReference type="PROSITE" id="PS51471">
    <property type="entry name" value="FE2OG_OXY"/>
    <property type="match status" value="1"/>
</dbReference>
<comment type="similarity">
    <text evidence="1 5">Belongs to the iron/ascorbate-dependent oxidoreductase family.</text>
</comment>
<dbReference type="InterPro" id="IPR005123">
    <property type="entry name" value="Oxoglu/Fe-dep_dioxygenase_dom"/>
</dbReference>
<dbReference type="PANTHER" id="PTHR10209">
    <property type="entry name" value="OXIDOREDUCTASE, 2OG-FE II OXYGENASE FAMILY PROTEIN"/>
    <property type="match status" value="1"/>
</dbReference>
<dbReference type="Pfam" id="PF03171">
    <property type="entry name" value="2OG-FeII_Oxy"/>
    <property type="match status" value="1"/>
</dbReference>
<dbReference type="RefSeq" id="WP_026611865.1">
    <property type="nucleotide sequence ID" value="NZ_OX458333.1"/>
</dbReference>
<name>A0ABM9I1W8_9GAMM</name>
<accession>A0ABM9I1W8</accession>
<dbReference type="InterPro" id="IPR027443">
    <property type="entry name" value="IPNS-like_sf"/>
</dbReference>
<evidence type="ECO:0000256" key="2">
    <source>
        <dbReference type="ARBA" id="ARBA00022723"/>
    </source>
</evidence>
<keyword evidence="3 5" id="KW-0560">Oxidoreductase</keyword>
<dbReference type="EMBL" id="OX458333">
    <property type="protein sequence ID" value="CAI8825745.1"/>
    <property type="molecule type" value="Genomic_DNA"/>
</dbReference>
<dbReference type="SUPFAM" id="SSF51197">
    <property type="entry name" value="Clavaminate synthase-like"/>
    <property type="match status" value="1"/>
</dbReference>
<protein>
    <submittedName>
        <fullName evidence="7">Isopenicillin N synthase-like dioxygenase</fullName>
    </submittedName>
</protein>
<organism evidence="7 8">
    <name type="scientific">Methylocaldum szegediense</name>
    <dbReference type="NCBI Taxonomy" id="73780"/>
    <lineage>
        <taxon>Bacteria</taxon>
        <taxon>Pseudomonadati</taxon>
        <taxon>Pseudomonadota</taxon>
        <taxon>Gammaproteobacteria</taxon>
        <taxon>Methylococcales</taxon>
        <taxon>Methylococcaceae</taxon>
        <taxon>Methylocaldum</taxon>
    </lineage>
</organism>
<keyword evidence="4 5" id="KW-0408">Iron</keyword>
<dbReference type="InterPro" id="IPR026992">
    <property type="entry name" value="DIOX_N"/>
</dbReference>
<evidence type="ECO:0000259" key="6">
    <source>
        <dbReference type="PROSITE" id="PS51471"/>
    </source>
</evidence>
<proteinExistence type="inferred from homology"/>
<evidence type="ECO:0000256" key="3">
    <source>
        <dbReference type="ARBA" id="ARBA00023002"/>
    </source>
</evidence>
<dbReference type="Proteomes" id="UP001162030">
    <property type="component" value="Chromosome"/>
</dbReference>
<evidence type="ECO:0000256" key="1">
    <source>
        <dbReference type="ARBA" id="ARBA00008056"/>
    </source>
</evidence>